<keyword evidence="4" id="KW-1185">Reference proteome</keyword>
<reference evidence="3" key="2">
    <citation type="submission" date="2024-10" db="UniProtKB">
        <authorList>
            <consortium name="EnsemblProtists"/>
        </authorList>
    </citation>
    <scope>IDENTIFICATION</scope>
</reference>
<feature type="compositionally biased region" description="Gly residues" evidence="1">
    <location>
        <begin position="117"/>
        <end position="132"/>
    </location>
</feature>
<sequence>MLLAILGPPPVRLAARSTTRQPEVLTMASSDSAARRAERRARRKAKRAGGQVPVAAPLPVAPPVVAPVESFSPEAALVEDATAVPLPSFDDFRRRDAEAAAAVARSDLPAASTRDGFGWGADGPLNGGGGGAPAVPSAAEKAQTATVSTTLSPVMELLSFDSIDERPAGEEPYDATARLIGRGLPNKAGAYVLPYLQTGHMLLLGVLLLSSSVSYPGFPLTEVPDEYRDLLHQGLLITFAINALAAASARGIAARKQQPVLFWMAKVLLFGGLALGELAQAVPEAPPPPKRAGRL</sequence>
<feature type="transmembrane region" description="Helical" evidence="2">
    <location>
        <begin position="261"/>
        <end position="282"/>
    </location>
</feature>
<accession>A0A0D3KN57</accession>
<feature type="region of interest" description="Disordered" evidence="1">
    <location>
        <begin position="113"/>
        <end position="147"/>
    </location>
</feature>
<feature type="compositionally biased region" description="Basic residues" evidence="1">
    <location>
        <begin position="37"/>
        <end position="47"/>
    </location>
</feature>
<dbReference type="PaxDb" id="2903-EOD37192"/>
<dbReference type="KEGG" id="ehx:EMIHUDRAFT_454975"/>
<dbReference type="EnsemblProtists" id="EOD37192">
    <property type="protein sequence ID" value="EOD37192"/>
    <property type="gene ID" value="EMIHUDRAFT_454975"/>
</dbReference>
<reference evidence="4" key="1">
    <citation type="journal article" date="2013" name="Nature">
        <title>Pan genome of the phytoplankton Emiliania underpins its global distribution.</title>
        <authorList>
            <person name="Read B.A."/>
            <person name="Kegel J."/>
            <person name="Klute M.J."/>
            <person name="Kuo A."/>
            <person name="Lefebvre S.C."/>
            <person name="Maumus F."/>
            <person name="Mayer C."/>
            <person name="Miller J."/>
            <person name="Monier A."/>
            <person name="Salamov A."/>
            <person name="Young J."/>
            <person name="Aguilar M."/>
            <person name="Claverie J.M."/>
            <person name="Frickenhaus S."/>
            <person name="Gonzalez K."/>
            <person name="Herman E.K."/>
            <person name="Lin Y.C."/>
            <person name="Napier J."/>
            <person name="Ogata H."/>
            <person name="Sarno A.F."/>
            <person name="Shmutz J."/>
            <person name="Schroeder D."/>
            <person name="de Vargas C."/>
            <person name="Verret F."/>
            <person name="von Dassow P."/>
            <person name="Valentin K."/>
            <person name="Van de Peer Y."/>
            <person name="Wheeler G."/>
            <person name="Dacks J.B."/>
            <person name="Delwiche C.F."/>
            <person name="Dyhrman S.T."/>
            <person name="Glockner G."/>
            <person name="John U."/>
            <person name="Richards T."/>
            <person name="Worden A.Z."/>
            <person name="Zhang X."/>
            <person name="Grigoriev I.V."/>
            <person name="Allen A.E."/>
            <person name="Bidle K."/>
            <person name="Borodovsky M."/>
            <person name="Bowler C."/>
            <person name="Brownlee C."/>
            <person name="Cock J.M."/>
            <person name="Elias M."/>
            <person name="Gladyshev V.N."/>
            <person name="Groth M."/>
            <person name="Guda C."/>
            <person name="Hadaegh A."/>
            <person name="Iglesias-Rodriguez M.D."/>
            <person name="Jenkins J."/>
            <person name="Jones B.M."/>
            <person name="Lawson T."/>
            <person name="Leese F."/>
            <person name="Lindquist E."/>
            <person name="Lobanov A."/>
            <person name="Lomsadze A."/>
            <person name="Malik S.B."/>
            <person name="Marsh M.E."/>
            <person name="Mackinder L."/>
            <person name="Mock T."/>
            <person name="Mueller-Roeber B."/>
            <person name="Pagarete A."/>
            <person name="Parker M."/>
            <person name="Probert I."/>
            <person name="Quesneville H."/>
            <person name="Raines C."/>
            <person name="Rensing S.A."/>
            <person name="Riano-Pachon D.M."/>
            <person name="Richier S."/>
            <person name="Rokitta S."/>
            <person name="Shiraiwa Y."/>
            <person name="Soanes D.M."/>
            <person name="van der Giezen M."/>
            <person name="Wahlund T.M."/>
            <person name="Williams B."/>
            <person name="Wilson W."/>
            <person name="Wolfe G."/>
            <person name="Wurch L.L."/>
        </authorList>
    </citation>
    <scope>NUCLEOTIDE SEQUENCE</scope>
</reference>
<name>A0A0D3KN57_EMIH1</name>
<evidence type="ECO:0000256" key="1">
    <source>
        <dbReference type="SAM" id="MobiDB-lite"/>
    </source>
</evidence>
<dbReference type="Proteomes" id="UP000013827">
    <property type="component" value="Unassembled WGS sequence"/>
</dbReference>
<feature type="region of interest" description="Disordered" evidence="1">
    <location>
        <begin position="25"/>
        <end position="50"/>
    </location>
</feature>
<dbReference type="HOGENOM" id="CLU_944716_0_0_1"/>
<evidence type="ECO:0000313" key="3">
    <source>
        <dbReference type="EnsemblProtists" id="EOD37192"/>
    </source>
</evidence>
<feature type="transmembrane region" description="Helical" evidence="2">
    <location>
        <begin position="230"/>
        <end position="249"/>
    </location>
</feature>
<feature type="transmembrane region" description="Helical" evidence="2">
    <location>
        <begin position="188"/>
        <end position="210"/>
    </location>
</feature>
<keyword evidence="2" id="KW-0812">Transmembrane</keyword>
<evidence type="ECO:0000256" key="2">
    <source>
        <dbReference type="SAM" id="Phobius"/>
    </source>
</evidence>
<keyword evidence="2" id="KW-1133">Transmembrane helix</keyword>
<dbReference type="eggNOG" id="ENOG502S6TZ">
    <property type="taxonomic scope" value="Eukaryota"/>
</dbReference>
<organism evidence="3 4">
    <name type="scientific">Emiliania huxleyi (strain CCMP1516)</name>
    <dbReference type="NCBI Taxonomy" id="280463"/>
    <lineage>
        <taxon>Eukaryota</taxon>
        <taxon>Haptista</taxon>
        <taxon>Haptophyta</taxon>
        <taxon>Prymnesiophyceae</taxon>
        <taxon>Isochrysidales</taxon>
        <taxon>Noelaerhabdaceae</taxon>
        <taxon>Emiliania</taxon>
    </lineage>
</organism>
<keyword evidence="2" id="KW-0472">Membrane</keyword>
<protein>
    <submittedName>
        <fullName evidence="3">Uncharacterized protein</fullName>
    </submittedName>
</protein>
<dbReference type="GeneID" id="17282462"/>
<evidence type="ECO:0000313" key="4">
    <source>
        <dbReference type="Proteomes" id="UP000013827"/>
    </source>
</evidence>
<proteinExistence type="predicted"/>
<dbReference type="RefSeq" id="XP_005789621.1">
    <property type="nucleotide sequence ID" value="XM_005789564.1"/>
</dbReference>
<dbReference type="AlphaFoldDB" id="A0A0D3KN57"/>